<dbReference type="Proteomes" id="UP001590950">
    <property type="component" value="Unassembled WGS sequence"/>
</dbReference>
<keyword evidence="3" id="KW-1185">Reference proteome</keyword>
<reference evidence="2 3" key="1">
    <citation type="submission" date="2024-09" db="EMBL/GenBank/DDBJ databases">
        <title>Rethinking Asexuality: The Enigmatic Case of Functional Sexual Genes in Lepraria (Stereocaulaceae).</title>
        <authorList>
            <person name="Doellman M."/>
            <person name="Sun Y."/>
            <person name="Barcenas-Pena A."/>
            <person name="Lumbsch H.T."/>
            <person name="Grewe F."/>
        </authorList>
    </citation>
    <scope>NUCLEOTIDE SEQUENCE [LARGE SCALE GENOMIC DNA]</scope>
    <source>
        <strain evidence="2 3">Mercado 3170</strain>
    </source>
</reference>
<dbReference type="Gene3D" id="3.40.50.1820">
    <property type="entry name" value="alpha/beta hydrolase"/>
    <property type="match status" value="1"/>
</dbReference>
<comment type="caution">
    <text evidence="2">The sequence shown here is derived from an EMBL/GenBank/DDBJ whole genome shotgun (WGS) entry which is preliminary data.</text>
</comment>
<dbReference type="PANTHER" id="PTHR37017:SF13">
    <property type="entry name" value="AB HYDROLASE-1 DOMAIN-CONTAINING PROTEIN"/>
    <property type="match status" value="1"/>
</dbReference>
<evidence type="ECO:0000313" key="3">
    <source>
        <dbReference type="Proteomes" id="UP001590950"/>
    </source>
</evidence>
<evidence type="ECO:0000259" key="1">
    <source>
        <dbReference type="Pfam" id="PF12697"/>
    </source>
</evidence>
<dbReference type="InterPro" id="IPR000073">
    <property type="entry name" value="AB_hydrolase_1"/>
</dbReference>
<evidence type="ECO:0000313" key="2">
    <source>
        <dbReference type="EMBL" id="KAL2037044.1"/>
    </source>
</evidence>
<dbReference type="EMBL" id="JBEFKJ010000045">
    <property type="protein sequence ID" value="KAL2037044.1"/>
    <property type="molecule type" value="Genomic_DNA"/>
</dbReference>
<dbReference type="InterPro" id="IPR029058">
    <property type="entry name" value="AB_hydrolase_fold"/>
</dbReference>
<protein>
    <recommendedName>
        <fullName evidence="1">AB hydrolase-1 domain-containing protein</fullName>
    </recommendedName>
</protein>
<organism evidence="2 3">
    <name type="scientific">Stereocaulon virgatum</name>
    <dbReference type="NCBI Taxonomy" id="373712"/>
    <lineage>
        <taxon>Eukaryota</taxon>
        <taxon>Fungi</taxon>
        <taxon>Dikarya</taxon>
        <taxon>Ascomycota</taxon>
        <taxon>Pezizomycotina</taxon>
        <taxon>Lecanoromycetes</taxon>
        <taxon>OSLEUM clade</taxon>
        <taxon>Lecanoromycetidae</taxon>
        <taxon>Lecanorales</taxon>
        <taxon>Lecanorineae</taxon>
        <taxon>Stereocaulaceae</taxon>
        <taxon>Stereocaulon</taxon>
    </lineage>
</organism>
<dbReference type="PANTHER" id="PTHR37017">
    <property type="entry name" value="AB HYDROLASE-1 DOMAIN-CONTAINING PROTEIN-RELATED"/>
    <property type="match status" value="1"/>
</dbReference>
<name>A0ABR3ZV57_9LECA</name>
<dbReference type="InterPro" id="IPR052897">
    <property type="entry name" value="Sec-Metab_Biosynth_Hydrolase"/>
</dbReference>
<feature type="domain" description="AB hydrolase-1" evidence="1">
    <location>
        <begin position="9"/>
        <end position="236"/>
    </location>
</feature>
<proteinExistence type="predicted"/>
<accession>A0ABR3ZV57</accession>
<dbReference type="SUPFAM" id="SSF53474">
    <property type="entry name" value="alpha/beta-Hydrolases"/>
    <property type="match status" value="1"/>
</dbReference>
<dbReference type="Pfam" id="PF12697">
    <property type="entry name" value="Abhydrolase_6"/>
    <property type="match status" value="1"/>
</dbReference>
<gene>
    <name evidence="2" type="ORF">N7G274_010171</name>
</gene>
<sequence length="254" mass="27332">MTSGPKPTILIVPGAWHSSVHMGPLIEHLSSYSYPSVALDLPTGSAPDKDLYDDTRYITSHLEEIVSQQGKEVIMVLHSYGGIPGSSAARSFVRKERAAKRKEGGVIGVVYMSAWVLPAGKTVMDAMEGLDFDWAKIDGPTATPTNPIHYLYNDLPAPTAEYYVSQLKPFCVIANTQPVTADCLGGVVPTAYIVCEKDNTIPARLQEKNARNLGEGANVVRFDSGHSPYLSRVEEVGKVVREMAGEEVGVGVAG</sequence>